<evidence type="ECO:0000256" key="1">
    <source>
        <dbReference type="ARBA" id="ARBA00004196"/>
    </source>
</evidence>
<dbReference type="Gene3D" id="3.40.50.2300">
    <property type="match status" value="2"/>
</dbReference>
<comment type="caution">
    <text evidence="6">The sequence shown here is derived from an EMBL/GenBank/DDBJ whole genome shotgun (WGS) entry which is preliminary data.</text>
</comment>
<feature type="domain" description="Periplasmic binding protein" evidence="5">
    <location>
        <begin position="40"/>
        <end position="302"/>
    </location>
</feature>
<evidence type="ECO:0000256" key="3">
    <source>
        <dbReference type="ARBA" id="ARBA00022181"/>
    </source>
</evidence>
<keyword evidence="7" id="KW-1185">Reference proteome</keyword>
<gene>
    <name evidence="6" type="ORF">GCM10007938_03150</name>
</gene>
<dbReference type="InterPro" id="IPR025997">
    <property type="entry name" value="SBP_2_dom"/>
</dbReference>
<evidence type="ECO:0000313" key="7">
    <source>
        <dbReference type="Proteomes" id="UP001157138"/>
    </source>
</evidence>
<dbReference type="PANTHER" id="PTHR46847">
    <property type="entry name" value="D-ALLOSE-BINDING PERIPLASMIC PROTEIN-RELATED"/>
    <property type="match status" value="1"/>
</dbReference>
<dbReference type="CDD" id="cd06324">
    <property type="entry name" value="PBP1_ABC_sugar_binding-like"/>
    <property type="match status" value="1"/>
</dbReference>
<accession>A0ABQ6EU73</accession>
<dbReference type="SUPFAM" id="SSF53822">
    <property type="entry name" value="Periplasmic binding protein-like I"/>
    <property type="match status" value="1"/>
</dbReference>
<evidence type="ECO:0000256" key="4">
    <source>
        <dbReference type="ARBA" id="ARBA00022729"/>
    </source>
</evidence>
<dbReference type="Proteomes" id="UP001157138">
    <property type="component" value="Unassembled WGS sequence"/>
</dbReference>
<evidence type="ECO:0000256" key="2">
    <source>
        <dbReference type="ARBA" id="ARBA00007639"/>
    </source>
</evidence>
<proteinExistence type="inferred from homology"/>
<evidence type="ECO:0000313" key="6">
    <source>
        <dbReference type="EMBL" id="GLT16539.1"/>
    </source>
</evidence>
<name>A0ABQ6EU73_9VIBR</name>
<dbReference type="PANTHER" id="PTHR46847:SF2">
    <property type="entry name" value="ABC TRANSPORTER SUGAR-BINDING PROTEIN"/>
    <property type="match status" value="1"/>
</dbReference>
<dbReference type="InterPro" id="IPR028082">
    <property type="entry name" value="Peripla_BP_I"/>
</dbReference>
<dbReference type="Pfam" id="PF13407">
    <property type="entry name" value="Peripla_BP_4"/>
    <property type="match status" value="1"/>
</dbReference>
<dbReference type="RefSeq" id="WP_284190466.1">
    <property type="nucleotide sequence ID" value="NZ_BSPW01000008.1"/>
</dbReference>
<sequence>MKIWPLIVFIGLIYSPLSIADNRISVVFINPGQSDSNHATGGFWSSVTRFMKAASDDLNIDLEVLYAERNHFRLSKLVREIGERETKPDYIILVNEKGQGGIQLEEAISSNIKTMFILNTLSSKHDIERYGKPRATEPNWIGSLIPDNYLAGYMGALSMLNAASKSETPSNEKIQAIGIAGDHITPAAVLRNDGFKKAISEKSTAVTLRQVVVGDWSEEIAMEKTMGLLSRYPKISAVWSANDPMALGAISAAKSMGRKPGQDIFFSGLNWGPKALKAIQNGELVSSIGGHFMTGGWALVLLYDYHNGIDFGDKDASVTMQIFDKIDICNVDTYLSAFGAQNWDKIDFTRFSKSLNPELKEYPFSLQGIFDYGLRTATKP</sequence>
<comment type="subcellular location">
    <subcellularLocation>
        <location evidence="1">Cell envelope</location>
    </subcellularLocation>
</comment>
<comment type="similarity">
    <text evidence="2">Belongs to the bacterial solute-binding protein 2 family.</text>
</comment>
<reference evidence="7" key="1">
    <citation type="journal article" date="2019" name="Int. J. Syst. Evol. Microbiol.">
        <title>The Global Catalogue of Microorganisms (GCM) 10K type strain sequencing project: providing services to taxonomists for standard genome sequencing and annotation.</title>
        <authorList>
            <consortium name="The Broad Institute Genomics Platform"/>
            <consortium name="The Broad Institute Genome Sequencing Center for Infectious Disease"/>
            <person name="Wu L."/>
            <person name="Ma J."/>
        </authorList>
    </citation>
    <scope>NUCLEOTIDE SEQUENCE [LARGE SCALE GENOMIC DNA]</scope>
    <source>
        <strain evidence="7">NBRC 108723</strain>
    </source>
</reference>
<keyword evidence="4" id="KW-0732">Signal</keyword>
<evidence type="ECO:0000259" key="5">
    <source>
        <dbReference type="Pfam" id="PF13407"/>
    </source>
</evidence>
<protein>
    <recommendedName>
        <fullName evidence="3">Autoinducer 2-binding periplasmic protein LuxP</fullName>
    </recommendedName>
</protein>
<dbReference type="EMBL" id="BSPW01000008">
    <property type="protein sequence ID" value="GLT16539.1"/>
    <property type="molecule type" value="Genomic_DNA"/>
</dbReference>
<organism evidence="6 7">
    <name type="scientific">Vibrio zhanjiangensis</name>
    <dbReference type="NCBI Taxonomy" id="1046128"/>
    <lineage>
        <taxon>Bacteria</taxon>
        <taxon>Pseudomonadati</taxon>
        <taxon>Pseudomonadota</taxon>
        <taxon>Gammaproteobacteria</taxon>
        <taxon>Vibrionales</taxon>
        <taxon>Vibrionaceae</taxon>
        <taxon>Vibrio</taxon>
    </lineage>
</organism>